<dbReference type="AlphaFoldDB" id="A0A7W3NH06"/>
<protein>
    <submittedName>
        <fullName evidence="2">NADH-flavin reductase</fullName>
    </submittedName>
</protein>
<evidence type="ECO:0000313" key="3">
    <source>
        <dbReference type="Proteomes" id="UP000543174"/>
    </source>
</evidence>
<feature type="domain" description="NAD(P)-binding" evidence="1">
    <location>
        <begin position="9"/>
        <end position="195"/>
    </location>
</feature>
<gene>
    <name evidence="2" type="ORF">HNP21_005864</name>
</gene>
<dbReference type="RefSeq" id="WP_182528175.1">
    <property type="nucleotide sequence ID" value="NZ_JACJHT010000016.1"/>
</dbReference>
<evidence type="ECO:0000259" key="1">
    <source>
        <dbReference type="Pfam" id="PF13460"/>
    </source>
</evidence>
<dbReference type="InterPro" id="IPR036291">
    <property type="entry name" value="NAD(P)-bd_dom_sf"/>
</dbReference>
<dbReference type="Pfam" id="PF13460">
    <property type="entry name" value="NAD_binding_10"/>
    <property type="match status" value="1"/>
</dbReference>
<name>A0A7W3NH06_PRIAR</name>
<dbReference type="GO" id="GO:0004074">
    <property type="term" value="F:biliverdin reductase [NAD(P)H] activity"/>
    <property type="evidence" value="ECO:0007669"/>
    <property type="project" value="TreeGrafter"/>
</dbReference>
<comment type="caution">
    <text evidence="2">The sequence shown here is derived from an EMBL/GenBank/DDBJ whole genome shotgun (WGS) entry which is preliminary data.</text>
</comment>
<evidence type="ECO:0000313" key="2">
    <source>
        <dbReference type="EMBL" id="MBA9042726.1"/>
    </source>
</evidence>
<dbReference type="EMBL" id="JACJHT010000016">
    <property type="protein sequence ID" value="MBA9042726.1"/>
    <property type="molecule type" value="Genomic_DNA"/>
</dbReference>
<dbReference type="SUPFAM" id="SSF51735">
    <property type="entry name" value="NAD(P)-binding Rossmann-fold domains"/>
    <property type="match status" value="1"/>
</dbReference>
<accession>A0A7W3NH06</accession>
<dbReference type="Proteomes" id="UP000543174">
    <property type="component" value="Unassembled WGS sequence"/>
</dbReference>
<reference evidence="2" key="1">
    <citation type="submission" date="2020-08" db="EMBL/GenBank/DDBJ databases">
        <title>Functional genomics of gut bacteria from endangered species of beetles.</title>
        <authorList>
            <person name="Carlos-Shanley C."/>
        </authorList>
    </citation>
    <scope>NUCLEOTIDE SEQUENCE [LARGE SCALE GENOMIC DNA]</scope>
    <source>
        <strain evidence="2">S00060</strain>
    </source>
</reference>
<dbReference type="PANTHER" id="PTHR43355">
    <property type="entry name" value="FLAVIN REDUCTASE (NADPH)"/>
    <property type="match status" value="1"/>
</dbReference>
<keyword evidence="3" id="KW-1185">Reference proteome</keyword>
<dbReference type="GO" id="GO:0042602">
    <property type="term" value="F:riboflavin reductase (NADPH) activity"/>
    <property type="evidence" value="ECO:0007669"/>
    <property type="project" value="TreeGrafter"/>
</dbReference>
<organism evidence="2 3">
    <name type="scientific">Priestia aryabhattai</name>
    <name type="common">Bacillus aryabhattai</name>
    <dbReference type="NCBI Taxonomy" id="412384"/>
    <lineage>
        <taxon>Bacteria</taxon>
        <taxon>Bacillati</taxon>
        <taxon>Bacillota</taxon>
        <taxon>Bacilli</taxon>
        <taxon>Bacillales</taxon>
        <taxon>Bacillaceae</taxon>
        <taxon>Priestia</taxon>
    </lineage>
</organism>
<dbReference type="InterPro" id="IPR051606">
    <property type="entry name" value="Polyketide_Oxido-like"/>
</dbReference>
<dbReference type="InterPro" id="IPR016040">
    <property type="entry name" value="NAD(P)-bd_dom"/>
</dbReference>
<sequence>MKNVIAIIGGTGKAGKYLAETAIQKGYKVRLLVRIPEKLTFADPNVSFIQGDARNADSIYSLINGCDVVINTFGQPNRAKPLYSETTTLIVNTMKELEIKRYIGVTGGSLDIKGDKKTFVNKLGAIAFRILYSEMILDKKKELQILEESKLDWTLVRLPFVKEHKESKKIKVNSLDMPGFKISAESIAQFLIEQVSCSSYIHKAPFISN</sequence>
<dbReference type="Gene3D" id="3.40.50.720">
    <property type="entry name" value="NAD(P)-binding Rossmann-like Domain"/>
    <property type="match status" value="1"/>
</dbReference>
<proteinExistence type="predicted"/>
<dbReference type="PANTHER" id="PTHR43355:SF2">
    <property type="entry name" value="FLAVIN REDUCTASE (NADPH)"/>
    <property type="match status" value="1"/>
</dbReference>